<dbReference type="Pfam" id="PF25873">
    <property type="entry name" value="WHD_MalT"/>
    <property type="match status" value="1"/>
</dbReference>
<evidence type="ECO:0000313" key="5">
    <source>
        <dbReference type="EMBL" id="ARU57745.1"/>
    </source>
</evidence>
<sequence length="898" mass="101675">MPEKTVFDSDISPPSFGNHLARDKLLRQLQHVPKKLTLIQAPPGYGKTALMLQMRNLTSVKSAWVNIREADNDPVNFIHKISAALAAVESEDKDSLSGHQLGGLAPSSFAPLIRSLVTEMNQYPAFNLYLNDVDFVSNPVTLELIERMLHLSRASVHFYVTATQTISFSYAQLLIENQVASINQESLRFTVADVCHLYAHVQRRELAQDTAAILVQRCEGWPAALSFAVNTLADDADVAGFIQEISSVHSAFDRYFIERIYEKQTEPLKQLMLRLSLLDRFSISLGQLLSDDERDSRAFSEYIKNHTFVTPIGGTGHWYRFHQLFHLFLKSRCEQELPASMRAKYELKAAHWFADEGLIEEAIQLAIQANAPDQAAQWMEQAFPTVVVRLGKHVTFGNWFLALSDEVIERSPWVRIGYMWSLTARREYLKVAEQISWLNAHKKNYPVAIQGDVERTTSLIICAMKGLQDDAEGGDPLVTQWLAKWKNPEMFYRQGDYHYELGLAYLLKGFCAKCLSDFKGARFALNESLDHFRADGTYYGQTWAKSLLAVNYAKQGFQHEAQQEALEGYQLAQSTLGQNSHSGYGLAALLAAIHYEYDELDLAQTYITDTLEALKEQSSTDLLVACYETHARLLIHHQSLEEALGFLKDGIKWAEGQRLERLKYKLVDELIVWLIRLNRNLEAEQYASQYDLILECAERFSLETSHHRIAARSIIYTLLGRQQFTDAETILERSLLKSRQLNQQRKVTLQLALLAICKSEQGLQPEADELLLNALQMAAAQGYCRLFIDEPRFYPGIKNLMQQAHSLESAPVAGFLKAIAGKIDLDSVGGETLVDPLTAKESEIIQMLESGLTNKKIAEALFISEGTLKWHLHNIYSKLQVKNRTQALAEGRRLGYLS</sequence>
<keyword evidence="2" id="KW-0238">DNA-binding</keyword>
<dbReference type="RefSeq" id="WP_087462610.1">
    <property type="nucleotide sequence ID" value="NZ_CP021425.1"/>
</dbReference>
<keyword evidence="1" id="KW-0805">Transcription regulation</keyword>
<proteinExistence type="predicted"/>
<dbReference type="PANTHER" id="PTHR44688">
    <property type="entry name" value="DNA-BINDING TRANSCRIPTIONAL ACTIVATOR DEVR_DOSR"/>
    <property type="match status" value="1"/>
</dbReference>
<dbReference type="OrthoDB" id="1123107at2"/>
<dbReference type="AlphaFoldDB" id="A0A1Y0IE26"/>
<dbReference type="InterPro" id="IPR041617">
    <property type="entry name" value="TPR_MalT"/>
</dbReference>
<dbReference type="PROSITE" id="PS50043">
    <property type="entry name" value="HTH_LUXR_2"/>
    <property type="match status" value="1"/>
</dbReference>
<dbReference type="GO" id="GO:0006355">
    <property type="term" value="P:regulation of DNA-templated transcription"/>
    <property type="evidence" value="ECO:0007669"/>
    <property type="project" value="InterPro"/>
</dbReference>
<feature type="domain" description="HTH luxR-type" evidence="4">
    <location>
        <begin position="830"/>
        <end position="895"/>
    </location>
</feature>
<dbReference type="KEGG" id="ome:OLMES_3724"/>
<keyword evidence="3" id="KW-0804">Transcription</keyword>
<dbReference type="PANTHER" id="PTHR44688:SF16">
    <property type="entry name" value="DNA-BINDING TRANSCRIPTIONAL ACTIVATOR DEVR_DOSR"/>
    <property type="match status" value="1"/>
</dbReference>
<organism evidence="5 6">
    <name type="scientific">Oleiphilus messinensis</name>
    <dbReference type="NCBI Taxonomy" id="141451"/>
    <lineage>
        <taxon>Bacteria</taxon>
        <taxon>Pseudomonadati</taxon>
        <taxon>Pseudomonadota</taxon>
        <taxon>Gammaproteobacteria</taxon>
        <taxon>Oceanospirillales</taxon>
        <taxon>Oleiphilaceae</taxon>
        <taxon>Oleiphilus</taxon>
    </lineage>
</organism>
<dbReference type="InterPro" id="IPR036388">
    <property type="entry name" value="WH-like_DNA-bd_sf"/>
</dbReference>
<evidence type="ECO:0000313" key="6">
    <source>
        <dbReference type="Proteomes" id="UP000196027"/>
    </source>
</evidence>
<keyword evidence="6" id="KW-1185">Reference proteome</keyword>
<reference evidence="5 6" key="1">
    <citation type="submission" date="2017-05" db="EMBL/GenBank/DDBJ databases">
        <title>Genomic insights into alkan degradation activity of Oleiphilus messinensis.</title>
        <authorList>
            <person name="Kozyavkin S.A."/>
            <person name="Slesarev A.I."/>
            <person name="Golyshin P.N."/>
            <person name="Korzhenkov A."/>
            <person name="Golyshina O.N."/>
            <person name="Toshchakov S.V."/>
        </authorList>
    </citation>
    <scope>NUCLEOTIDE SEQUENCE [LARGE SCALE GENOMIC DNA]</scope>
    <source>
        <strain evidence="5 6">ME102</strain>
    </source>
</reference>
<dbReference type="GO" id="GO:0003677">
    <property type="term" value="F:DNA binding"/>
    <property type="evidence" value="ECO:0007669"/>
    <property type="project" value="UniProtKB-KW"/>
</dbReference>
<gene>
    <name evidence="5" type="ORF">OLMES_3724</name>
</gene>
<dbReference type="PRINTS" id="PR00038">
    <property type="entry name" value="HTHLUXR"/>
</dbReference>
<dbReference type="InterPro" id="IPR016032">
    <property type="entry name" value="Sig_transdc_resp-reg_C-effctor"/>
</dbReference>
<dbReference type="Proteomes" id="UP000196027">
    <property type="component" value="Chromosome"/>
</dbReference>
<dbReference type="SMART" id="SM00421">
    <property type="entry name" value="HTH_LUXR"/>
    <property type="match status" value="1"/>
</dbReference>
<evidence type="ECO:0000256" key="1">
    <source>
        <dbReference type="ARBA" id="ARBA00023015"/>
    </source>
</evidence>
<dbReference type="InterPro" id="IPR011990">
    <property type="entry name" value="TPR-like_helical_dom_sf"/>
</dbReference>
<dbReference type="Gene3D" id="1.10.10.10">
    <property type="entry name" value="Winged helix-like DNA-binding domain superfamily/Winged helix DNA-binding domain"/>
    <property type="match status" value="1"/>
</dbReference>
<evidence type="ECO:0000259" key="4">
    <source>
        <dbReference type="PROSITE" id="PS50043"/>
    </source>
</evidence>
<dbReference type="SUPFAM" id="SSF52540">
    <property type="entry name" value="P-loop containing nucleoside triphosphate hydrolases"/>
    <property type="match status" value="1"/>
</dbReference>
<dbReference type="Pfam" id="PF17874">
    <property type="entry name" value="TPR_MalT"/>
    <property type="match status" value="1"/>
</dbReference>
<evidence type="ECO:0000256" key="2">
    <source>
        <dbReference type="ARBA" id="ARBA00023125"/>
    </source>
</evidence>
<dbReference type="Gene3D" id="1.25.40.10">
    <property type="entry name" value="Tetratricopeptide repeat domain"/>
    <property type="match status" value="1"/>
</dbReference>
<name>A0A1Y0IE26_9GAMM</name>
<accession>A0A1Y0IE26</accession>
<protein>
    <submittedName>
        <fullName evidence="5">LuxR family transcriptional regulator</fullName>
    </submittedName>
</protein>
<dbReference type="InterPro" id="IPR059106">
    <property type="entry name" value="WHD_MalT"/>
</dbReference>
<dbReference type="PROSITE" id="PS00622">
    <property type="entry name" value="HTH_LUXR_1"/>
    <property type="match status" value="1"/>
</dbReference>
<dbReference type="CDD" id="cd06170">
    <property type="entry name" value="LuxR_C_like"/>
    <property type="match status" value="1"/>
</dbReference>
<dbReference type="InterPro" id="IPR000792">
    <property type="entry name" value="Tscrpt_reg_LuxR_C"/>
</dbReference>
<dbReference type="SUPFAM" id="SSF46894">
    <property type="entry name" value="C-terminal effector domain of the bipartite response regulators"/>
    <property type="match status" value="1"/>
</dbReference>
<dbReference type="Pfam" id="PF00196">
    <property type="entry name" value="GerE"/>
    <property type="match status" value="1"/>
</dbReference>
<dbReference type="InterPro" id="IPR027417">
    <property type="entry name" value="P-loop_NTPase"/>
</dbReference>
<evidence type="ECO:0000256" key="3">
    <source>
        <dbReference type="ARBA" id="ARBA00023163"/>
    </source>
</evidence>
<dbReference type="EMBL" id="CP021425">
    <property type="protein sequence ID" value="ARU57745.1"/>
    <property type="molecule type" value="Genomic_DNA"/>
</dbReference>